<evidence type="ECO:0000256" key="2">
    <source>
        <dbReference type="SAM" id="MobiDB-lite"/>
    </source>
</evidence>
<feature type="compositionally biased region" description="Polar residues" evidence="2">
    <location>
        <begin position="53"/>
        <end position="68"/>
    </location>
</feature>
<protein>
    <submittedName>
        <fullName evidence="3">Uncharacterized protein</fullName>
    </submittedName>
</protein>
<dbReference type="EMBL" id="HACM01002270">
    <property type="protein sequence ID" value="CRZ02712.1"/>
    <property type="molecule type" value="Transcribed_RNA"/>
</dbReference>
<feature type="coiled-coil region" evidence="1">
    <location>
        <begin position="131"/>
        <end position="158"/>
    </location>
</feature>
<sequence>MCFELETVTDFPTQVDNQIAKSRANHVRTGRLTKIRSPRRSVSLDRGQRSRSTKVQQTSPTSIDQRTTKAISHSKFEKVANQAVQEIKRRFVARDAVVKEEFNDSDRSFGDTSGVIVHDGAVIDGSGSGQVAILQDKIREQQRQVHELESQMGAIEDETDQALVEHNDRKAKEQIERLAKIEDDTEKELSQNIADSKQKLDE</sequence>
<evidence type="ECO:0000256" key="1">
    <source>
        <dbReference type="SAM" id="Coils"/>
    </source>
</evidence>
<reference evidence="3" key="1">
    <citation type="submission" date="2015-04" db="EMBL/GenBank/DDBJ databases">
        <title>The genome sequence of the plant pathogenic Rhizarian Plasmodiophora brassicae reveals insights in its biotrophic life cycle and the origin of chitin synthesis.</title>
        <authorList>
            <person name="Schwelm A."/>
            <person name="Fogelqvist J."/>
            <person name="Knaust A."/>
            <person name="Julke S."/>
            <person name="Lilja T."/>
            <person name="Dhandapani V."/>
            <person name="Bonilla-Rosso G."/>
            <person name="Karlsson M."/>
            <person name="Shevchenko A."/>
            <person name="Choi S.R."/>
            <person name="Kim H.G."/>
            <person name="Park J.Y."/>
            <person name="Lim Y.P."/>
            <person name="Ludwig-Muller J."/>
            <person name="Dixelius C."/>
        </authorList>
    </citation>
    <scope>NUCLEOTIDE SEQUENCE</scope>
    <source>
        <tissue evidence="3">Potato root galls</tissue>
    </source>
</reference>
<name>A0A0H5QMA9_9EUKA</name>
<dbReference type="AlphaFoldDB" id="A0A0H5QMA9"/>
<feature type="compositionally biased region" description="Basic residues" evidence="2">
    <location>
        <begin position="26"/>
        <end position="39"/>
    </location>
</feature>
<organism evidence="3">
    <name type="scientific">Spongospora subterranea</name>
    <dbReference type="NCBI Taxonomy" id="70186"/>
    <lineage>
        <taxon>Eukaryota</taxon>
        <taxon>Sar</taxon>
        <taxon>Rhizaria</taxon>
        <taxon>Endomyxa</taxon>
        <taxon>Phytomyxea</taxon>
        <taxon>Plasmodiophorida</taxon>
        <taxon>Plasmodiophoridae</taxon>
        <taxon>Spongospora</taxon>
    </lineage>
</organism>
<proteinExistence type="predicted"/>
<keyword evidence="1" id="KW-0175">Coiled coil</keyword>
<feature type="region of interest" description="Disordered" evidence="2">
    <location>
        <begin position="182"/>
        <end position="202"/>
    </location>
</feature>
<evidence type="ECO:0000313" key="3">
    <source>
        <dbReference type="EMBL" id="CRZ02712.1"/>
    </source>
</evidence>
<accession>A0A0H5QMA9</accession>
<feature type="region of interest" description="Disordered" evidence="2">
    <location>
        <begin position="26"/>
        <end position="68"/>
    </location>
</feature>